<name>A0ABY7EQU2_MYAAR</name>
<feature type="domain" description="HIT" evidence="1">
    <location>
        <begin position="36"/>
        <end position="85"/>
    </location>
</feature>
<accession>A0ABY7EQU2</accession>
<dbReference type="Pfam" id="PF01230">
    <property type="entry name" value="HIT"/>
    <property type="match status" value="1"/>
</dbReference>
<gene>
    <name evidence="2" type="ORF">MAR_036267</name>
</gene>
<dbReference type="InterPro" id="IPR019808">
    <property type="entry name" value="Histidine_triad_CS"/>
</dbReference>
<sequence>MADEVAKAKAAKPGGDTIFGKILRREIPTPYIYEDDQLLGHLMLVAKKVAKEQGLENGYRVVLNNGEDGSQSVFHIHLHVMGGRQMNWPPG</sequence>
<dbReference type="Proteomes" id="UP001164746">
    <property type="component" value="Chromosome 7"/>
</dbReference>
<dbReference type="InterPro" id="IPR036265">
    <property type="entry name" value="HIT-like_sf"/>
</dbReference>
<dbReference type="Gene3D" id="3.30.428.10">
    <property type="entry name" value="HIT-like"/>
    <property type="match status" value="2"/>
</dbReference>
<dbReference type="EMBL" id="CP111018">
    <property type="protein sequence ID" value="WAR11191.1"/>
    <property type="molecule type" value="Genomic_DNA"/>
</dbReference>
<reference evidence="2" key="1">
    <citation type="submission" date="2022-11" db="EMBL/GenBank/DDBJ databases">
        <title>Centuries of genome instability and evolution in soft-shell clam transmissible cancer (bioRxiv).</title>
        <authorList>
            <person name="Hart S.F.M."/>
            <person name="Yonemitsu M.A."/>
            <person name="Giersch R.M."/>
            <person name="Beal B.F."/>
            <person name="Arriagada G."/>
            <person name="Davis B.W."/>
            <person name="Ostrander E.A."/>
            <person name="Goff S.P."/>
            <person name="Metzger M.J."/>
        </authorList>
    </citation>
    <scope>NUCLEOTIDE SEQUENCE</scope>
    <source>
        <strain evidence="2">MELC-2E11</strain>
        <tissue evidence="2">Siphon/mantle</tissue>
    </source>
</reference>
<evidence type="ECO:0000313" key="2">
    <source>
        <dbReference type="EMBL" id="WAR11191.1"/>
    </source>
</evidence>
<keyword evidence="3" id="KW-1185">Reference proteome</keyword>
<dbReference type="PANTHER" id="PTHR23089">
    <property type="entry name" value="HISTIDINE TRIAD HIT PROTEIN"/>
    <property type="match status" value="1"/>
</dbReference>
<protein>
    <submittedName>
        <fullName evidence="2">HINT1-like protein</fullName>
    </submittedName>
</protein>
<dbReference type="InterPro" id="IPR011146">
    <property type="entry name" value="HIT-like"/>
</dbReference>
<dbReference type="SUPFAM" id="SSF54197">
    <property type="entry name" value="HIT-like"/>
    <property type="match status" value="1"/>
</dbReference>
<organism evidence="2 3">
    <name type="scientific">Mya arenaria</name>
    <name type="common">Soft-shell clam</name>
    <dbReference type="NCBI Taxonomy" id="6604"/>
    <lineage>
        <taxon>Eukaryota</taxon>
        <taxon>Metazoa</taxon>
        <taxon>Spiralia</taxon>
        <taxon>Lophotrochozoa</taxon>
        <taxon>Mollusca</taxon>
        <taxon>Bivalvia</taxon>
        <taxon>Autobranchia</taxon>
        <taxon>Heteroconchia</taxon>
        <taxon>Euheterodonta</taxon>
        <taxon>Imparidentia</taxon>
        <taxon>Neoheterodontei</taxon>
        <taxon>Myida</taxon>
        <taxon>Myoidea</taxon>
        <taxon>Myidae</taxon>
        <taxon>Mya</taxon>
    </lineage>
</organism>
<dbReference type="InterPro" id="IPR001310">
    <property type="entry name" value="Histidine_triad_HIT"/>
</dbReference>
<proteinExistence type="predicted"/>
<evidence type="ECO:0000313" key="3">
    <source>
        <dbReference type="Proteomes" id="UP001164746"/>
    </source>
</evidence>
<evidence type="ECO:0000259" key="1">
    <source>
        <dbReference type="Pfam" id="PF01230"/>
    </source>
</evidence>
<dbReference type="PROSITE" id="PS00892">
    <property type="entry name" value="HIT_1"/>
    <property type="match status" value="1"/>
</dbReference>